<evidence type="ECO:0000313" key="1">
    <source>
        <dbReference type="EMBL" id="MBX64873.1"/>
    </source>
</evidence>
<organism evidence="1">
    <name type="scientific">Rhizophora mucronata</name>
    <name type="common">Asiatic mangrove</name>
    <dbReference type="NCBI Taxonomy" id="61149"/>
    <lineage>
        <taxon>Eukaryota</taxon>
        <taxon>Viridiplantae</taxon>
        <taxon>Streptophyta</taxon>
        <taxon>Embryophyta</taxon>
        <taxon>Tracheophyta</taxon>
        <taxon>Spermatophyta</taxon>
        <taxon>Magnoliopsida</taxon>
        <taxon>eudicotyledons</taxon>
        <taxon>Gunneridae</taxon>
        <taxon>Pentapetalae</taxon>
        <taxon>rosids</taxon>
        <taxon>fabids</taxon>
        <taxon>Malpighiales</taxon>
        <taxon>Rhizophoraceae</taxon>
        <taxon>Rhizophora</taxon>
    </lineage>
</organism>
<sequence length="32" mass="3471">MSGRHASIRPCSCTVAILHAMSSFSLHHFTKG</sequence>
<protein>
    <submittedName>
        <fullName evidence="1">Uncharacterized protein</fullName>
    </submittedName>
</protein>
<dbReference type="EMBL" id="GGEC01084389">
    <property type="protein sequence ID" value="MBX64873.1"/>
    <property type="molecule type" value="Transcribed_RNA"/>
</dbReference>
<name>A0A2P2QD46_RHIMU</name>
<reference evidence="1" key="1">
    <citation type="submission" date="2018-02" db="EMBL/GenBank/DDBJ databases">
        <title>Rhizophora mucronata_Transcriptome.</title>
        <authorList>
            <person name="Meera S.P."/>
            <person name="Sreeshan A."/>
            <person name="Augustine A."/>
        </authorList>
    </citation>
    <scope>NUCLEOTIDE SEQUENCE</scope>
    <source>
        <tissue evidence="1">Leaf</tissue>
    </source>
</reference>
<accession>A0A2P2QD46</accession>
<proteinExistence type="predicted"/>
<dbReference type="AlphaFoldDB" id="A0A2P2QD46"/>